<proteinExistence type="predicted"/>
<organism evidence="1">
    <name type="scientific">uncultured Caudovirales phage</name>
    <dbReference type="NCBI Taxonomy" id="2100421"/>
    <lineage>
        <taxon>Viruses</taxon>
        <taxon>Duplodnaviria</taxon>
        <taxon>Heunggongvirae</taxon>
        <taxon>Uroviricota</taxon>
        <taxon>Caudoviricetes</taxon>
        <taxon>Peduoviridae</taxon>
        <taxon>Maltschvirus</taxon>
        <taxon>Maltschvirus maltsch</taxon>
    </lineage>
</organism>
<accession>A0A6J5PH44</accession>
<evidence type="ECO:0000313" key="4">
    <source>
        <dbReference type="EMBL" id="CAB4190694.1"/>
    </source>
</evidence>
<evidence type="ECO:0000313" key="2">
    <source>
        <dbReference type="EMBL" id="CAB4176922.1"/>
    </source>
</evidence>
<evidence type="ECO:0000313" key="3">
    <source>
        <dbReference type="EMBL" id="CAB4182051.1"/>
    </source>
</evidence>
<dbReference type="EMBL" id="LR796945">
    <property type="protein sequence ID" value="CAB4176922.1"/>
    <property type="molecule type" value="Genomic_DNA"/>
</dbReference>
<evidence type="ECO:0000313" key="6">
    <source>
        <dbReference type="EMBL" id="CAB4222582.1"/>
    </source>
</evidence>
<dbReference type="EMBL" id="LR797021">
    <property type="protein sequence ID" value="CAB4182051.1"/>
    <property type="molecule type" value="Genomic_DNA"/>
</dbReference>
<evidence type="ECO:0000313" key="5">
    <source>
        <dbReference type="EMBL" id="CAB4211092.1"/>
    </source>
</evidence>
<evidence type="ECO:0000313" key="1">
    <source>
        <dbReference type="EMBL" id="CAB4170397.1"/>
    </source>
</evidence>
<dbReference type="EMBL" id="LR797369">
    <property type="protein sequence ID" value="CAB4211092.1"/>
    <property type="molecule type" value="Genomic_DNA"/>
</dbReference>
<reference evidence="1" key="1">
    <citation type="submission" date="2020-05" db="EMBL/GenBank/DDBJ databases">
        <authorList>
            <person name="Chiriac C."/>
            <person name="Salcher M."/>
            <person name="Ghai R."/>
            <person name="Kavagutti S V."/>
        </authorList>
    </citation>
    <scope>NUCLEOTIDE SEQUENCE</scope>
</reference>
<gene>
    <name evidence="3" type="ORF">UFOVP1065_121</name>
    <name evidence="4" type="ORF">UFOVP1198_90</name>
    <name evidence="5" type="ORF">UFOVP1418_82</name>
    <name evidence="7" type="ORF">UFOVP1524_68</name>
    <name evidence="6" type="ORF">UFOVP1651_68</name>
    <name evidence="1" type="ORF">UFOVP908_46</name>
    <name evidence="2" type="ORF">UFOVP990_90</name>
</gene>
<dbReference type="EMBL" id="LR798378">
    <property type="protein sequence ID" value="CAB5227689.1"/>
    <property type="molecule type" value="Genomic_DNA"/>
</dbReference>
<protein>
    <submittedName>
        <fullName evidence="1">Uncharacterized protein</fullName>
    </submittedName>
</protein>
<dbReference type="EMBL" id="LR796860">
    <property type="protein sequence ID" value="CAB4170397.1"/>
    <property type="molecule type" value="Genomic_DNA"/>
</dbReference>
<dbReference type="EMBL" id="LR797157">
    <property type="protein sequence ID" value="CAB4190694.1"/>
    <property type="molecule type" value="Genomic_DNA"/>
</dbReference>
<dbReference type="EMBL" id="LR797518">
    <property type="protein sequence ID" value="CAB4222582.1"/>
    <property type="molecule type" value="Genomic_DNA"/>
</dbReference>
<evidence type="ECO:0000313" key="7">
    <source>
        <dbReference type="EMBL" id="CAB5227689.1"/>
    </source>
</evidence>
<sequence length="123" mass="14313">MTKIVYNGCFGGFSLSTAAVRRYLELKGILFVEEEYKQLAHSRVRFRIGYDEDGSPDYFSCYDIEDRADPILVQVVEELGEEANGNCAELCIRELDRGTRYRIQEYDGSEWVETEYDIEWQVA</sequence>
<name>A0A6J5PH44_9CAUD</name>